<proteinExistence type="predicted"/>
<organism evidence="2 3">
    <name type="scientific">Silvibacterium bohemicum</name>
    <dbReference type="NCBI Taxonomy" id="1577686"/>
    <lineage>
        <taxon>Bacteria</taxon>
        <taxon>Pseudomonadati</taxon>
        <taxon>Acidobacteriota</taxon>
        <taxon>Terriglobia</taxon>
        <taxon>Terriglobales</taxon>
        <taxon>Acidobacteriaceae</taxon>
        <taxon>Silvibacterium</taxon>
    </lineage>
</organism>
<reference evidence="2 3" key="1">
    <citation type="submission" date="2020-08" db="EMBL/GenBank/DDBJ databases">
        <title>Genomic Encyclopedia of Type Strains, Phase IV (KMG-IV): sequencing the most valuable type-strain genomes for metagenomic binning, comparative biology and taxonomic classification.</title>
        <authorList>
            <person name="Goeker M."/>
        </authorList>
    </citation>
    <scope>NUCLEOTIDE SEQUENCE [LARGE SCALE GENOMIC DNA]</scope>
    <source>
        <strain evidence="2 3">DSM 103733</strain>
    </source>
</reference>
<keyword evidence="3" id="KW-1185">Reference proteome</keyword>
<dbReference type="Proteomes" id="UP000538666">
    <property type="component" value="Unassembled WGS sequence"/>
</dbReference>
<evidence type="ECO:0000313" key="2">
    <source>
        <dbReference type="EMBL" id="MBB6147004.1"/>
    </source>
</evidence>
<accession>A0A841K9P0</accession>
<dbReference type="OrthoDB" id="122146at2"/>
<gene>
    <name evidence="2" type="ORF">HNQ77_004989</name>
</gene>
<dbReference type="GO" id="GO:0006355">
    <property type="term" value="P:regulation of DNA-templated transcription"/>
    <property type="evidence" value="ECO:0007669"/>
    <property type="project" value="InterPro"/>
</dbReference>
<protein>
    <submittedName>
        <fullName evidence="2">Host factor-I protein</fullName>
    </submittedName>
</protein>
<dbReference type="InterPro" id="IPR005001">
    <property type="entry name" value="Hfq"/>
</dbReference>
<feature type="region of interest" description="Disordered" evidence="1">
    <location>
        <begin position="81"/>
        <end position="109"/>
    </location>
</feature>
<dbReference type="InterPro" id="IPR010920">
    <property type="entry name" value="LSM_dom_sf"/>
</dbReference>
<dbReference type="RefSeq" id="WP_050060037.1">
    <property type="nucleotide sequence ID" value="NZ_JACHEK010000012.1"/>
</dbReference>
<name>A0A841K9P0_9BACT</name>
<sequence length="109" mass="12424">MPGPSRKRQKSPPPGETGQEALYLRFLSDKQVTVSVKLRDGEAVSGWIEYFDDRMIRLTREGKPNLFIYKHQIRTITEIARKGEEPRRRSRKAADAPIAASPTTIEEIS</sequence>
<dbReference type="EMBL" id="JACHEK010000012">
    <property type="protein sequence ID" value="MBB6147004.1"/>
    <property type="molecule type" value="Genomic_DNA"/>
</dbReference>
<dbReference type="SUPFAM" id="SSF50182">
    <property type="entry name" value="Sm-like ribonucleoproteins"/>
    <property type="match status" value="1"/>
</dbReference>
<dbReference type="Gene3D" id="2.30.30.100">
    <property type="match status" value="1"/>
</dbReference>
<evidence type="ECO:0000256" key="1">
    <source>
        <dbReference type="SAM" id="MobiDB-lite"/>
    </source>
</evidence>
<dbReference type="GO" id="GO:0003723">
    <property type="term" value="F:RNA binding"/>
    <property type="evidence" value="ECO:0007669"/>
    <property type="project" value="InterPro"/>
</dbReference>
<evidence type="ECO:0000313" key="3">
    <source>
        <dbReference type="Proteomes" id="UP000538666"/>
    </source>
</evidence>
<dbReference type="Pfam" id="PF17209">
    <property type="entry name" value="Hfq"/>
    <property type="match status" value="1"/>
</dbReference>
<comment type="caution">
    <text evidence="2">The sequence shown here is derived from an EMBL/GenBank/DDBJ whole genome shotgun (WGS) entry which is preliminary data.</text>
</comment>
<dbReference type="AlphaFoldDB" id="A0A841K9P0"/>